<organism evidence="2 3">
    <name type="scientific">Pholiota conissans</name>
    <dbReference type="NCBI Taxonomy" id="109636"/>
    <lineage>
        <taxon>Eukaryota</taxon>
        <taxon>Fungi</taxon>
        <taxon>Dikarya</taxon>
        <taxon>Basidiomycota</taxon>
        <taxon>Agaricomycotina</taxon>
        <taxon>Agaricomycetes</taxon>
        <taxon>Agaricomycetidae</taxon>
        <taxon>Agaricales</taxon>
        <taxon>Agaricineae</taxon>
        <taxon>Strophariaceae</taxon>
        <taxon>Pholiota</taxon>
    </lineage>
</organism>
<evidence type="ECO:0000256" key="1">
    <source>
        <dbReference type="SAM" id="MobiDB-lite"/>
    </source>
</evidence>
<comment type="caution">
    <text evidence="2">The sequence shown here is derived from an EMBL/GenBank/DDBJ whole genome shotgun (WGS) entry which is preliminary data.</text>
</comment>
<sequence>MTTVTSRDIISSESRRAVATSPSPSSNSKYDLVFSGTGTGPDDRDASIQGAAYLTFTVVDNSTYNVGACLDFCDSVSSCVFANLYYEFNNPGLDAGKSNLKCAVYSDIRTTKEKTNFGGQQLAPLPSGLTFIQKSSGFALKSLTNPPTPSGYEPVFGPLDGANNAPGYMGFAFLNSYDVDACAQECNTRGADGQGGACQFFNIWRAVVNGNPTTYTCSMYFIVADASSAVNTGQGDLKVTLSRGYKRTNFVIDGGFEGFNECDDFCFESSYANWIGTSPAGGDTDASIFFFPDFAHAGNGVALLGSANGVDALAGTLAPTKPLATVAGKKYSIGFFHASSFAPPSQEAPAFVDIQWNGATVATIRPGFSGWAFFQFTVEAKGSDLLSFHGGAAPAWSFLDDISVFEL</sequence>
<dbReference type="Proteomes" id="UP000807469">
    <property type="component" value="Unassembled WGS sequence"/>
</dbReference>
<reference evidence="2" key="1">
    <citation type="submission" date="2020-11" db="EMBL/GenBank/DDBJ databases">
        <authorList>
            <consortium name="DOE Joint Genome Institute"/>
            <person name="Ahrendt S."/>
            <person name="Riley R."/>
            <person name="Andreopoulos W."/>
            <person name="Labutti K."/>
            <person name="Pangilinan J."/>
            <person name="Ruiz-Duenas F.J."/>
            <person name="Barrasa J.M."/>
            <person name="Sanchez-Garcia M."/>
            <person name="Camarero S."/>
            <person name="Miyauchi S."/>
            <person name="Serrano A."/>
            <person name="Linde D."/>
            <person name="Babiker R."/>
            <person name="Drula E."/>
            <person name="Ayuso-Fernandez I."/>
            <person name="Pacheco R."/>
            <person name="Padilla G."/>
            <person name="Ferreira P."/>
            <person name="Barriuso J."/>
            <person name="Kellner H."/>
            <person name="Castanera R."/>
            <person name="Alfaro M."/>
            <person name="Ramirez L."/>
            <person name="Pisabarro A.G."/>
            <person name="Kuo A."/>
            <person name="Tritt A."/>
            <person name="Lipzen A."/>
            <person name="He G."/>
            <person name="Yan M."/>
            <person name="Ng V."/>
            <person name="Cullen D."/>
            <person name="Martin F."/>
            <person name="Rosso M.-N."/>
            <person name="Henrissat B."/>
            <person name="Hibbett D."/>
            <person name="Martinez A.T."/>
            <person name="Grigoriev I.V."/>
        </authorList>
    </citation>
    <scope>NUCLEOTIDE SEQUENCE</scope>
    <source>
        <strain evidence="2">CIRM-BRFM 674</strain>
    </source>
</reference>
<feature type="compositionally biased region" description="Polar residues" evidence="1">
    <location>
        <begin position="20"/>
        <end position="29"/>
    </location>
</feature>
<accession>A0A9P6CN28</accession>
<protein>
    <recommendedName>
        <fullName evidence="4">Fruit-body specific protein a</fullName>
    </recommendedName>
</protein>
<keyword evidence="3" id="KW-1185">Reference proteome</keyword>
<dbReference type="OrthoDB" id="271448at2759"/>
<dbReference type="EMBL" id="MU155539">
    <property type="protein sequence ID" value="KAF9472402.1"/>
    <property type="molecule type" value="Genomic_DNA"/>
</dbReference>
<evidence type="ECO:0000313" key="2">
    <source>
        <dbReference type="EMBL" id="KAF9472402.1"/>
    </source>
</evidence>
<evidence type="ECO:0000313" key="3">
    <source>
        <dbReference type="Proteomes" id="UP000807469"/>
    </source>
</evidence>
<feature type="compositionally biased region" description="Polar residues" evidence="1">
    <location>
        <begin position="1"/>
        <end position="12"/>
    </location>
</feature>
<dbReference type="PANTHER" id="PTHR36578">
    <property type="entry name" value="CHROMOSOME 15, WHOLE GENOME SHOTGUN SEQUENCE"/>
    <property type="match status" value="1"/>
</dbReference>
<proteinExistence type="predicted"/>
<feature type="region of interest" description="Disordered" evidence="1">
    <location>
        <begin position="1"/>
        <end position="34"/>
    </location>
</feature>
<dbReference type="PANTHER" id="PTHR36578:SF1">
    <property type="entry name" value="APPLE DOMAIN-CONTAINING PROTEIN"/>
    <property type="match status" value="1"/>
</dbReference>
<dbReference type="AlphaFoldDB" id="A0A9P6CN28"/>
<name>A0A9P6CN28_9AGAR</name>
<evidence type="ECO:0008006" key="4">
    <source>
        <dbReference type="Google" id="ProtNLM"/>
    </source>
</evidence>
<gene>
    <name evidence="2" type="ORF">BDN70DRAFT_909155</name>
</gene>